<accession>A0A511QD44</accession>
<keyword evidence="2" id="KW-1185">Reference proteome</keyword>
<dbReference type="OrthoDB" id="6189739at2"/>
<evidence type="ECO:0000313" key="2">
    <source>
        <dbReference type="Proteomes" id="UP000321922"/>
    </source>
</evidence>
<dbReference type="SUPFAM" id="SSF53474">
    <property type="entry name" value="alpha/beta-Hydrolases"/>
    <property type="match status" value="1"/>
</dbReference>
<reference evidence="1 2" key="1">
    <citation type="submission" date="2019-07" db="EMBL/GenBank/DDBJ databases">
        <title>Whole genome shotgun sequence of Vibrio sagamiensis NBRC 104589.</title>
        <authorList>
            <person name="Hosoyama A."/>
            <person name="Uohara A."/>
            <person name="Ohji S."/>
            <person name="Ichikawa N."/>
        </authorList>
    </citation>
    <scope>NUCLEOTIDE SEQUENCE [LARGE SCALE GENOMIC DNA]</scope>
    <source>
        <strain evidence="1 2">NBRC 104589</strain>
    </source>
</reference>
<dbReference type="Proteomes" id="UP000321922">
    <property type="component" value="Unassembled WGS sequence"/>
</dbReference>
<dbReference type="AlphaFoldDB" id="A0A511QD44"/>
<evidence type="ECO:0008006" key="3">
    <source>
        <dbReference type="Google" id="ProtNLM"/>
    </source>
</evidence>
<protein>
    <recommendedName>
        <fullName evidence="3">Alpha/beta hydrolase</fullName>
    </recommendedName>
</protein>
<gene>
    <name evidence="1" type="ORF">VSA01S_13250</name>
</gene>
<comment type="caution">
    <text evidence="1">The sequence shown here is derived from an EMBL/GenBank/DDBJ whole genome shotgun (WGS) entry which is preliminary data.</text>
</comment>
<proteinExistence type="predicted"/>
<name>A0A511QD44_9VIBR</name>
<dbReference type="InterPro" id="IPR029058">
    <property type="entry name" value="AB_hydrolase_fold"/>
</dbReference>
<organism evidence="1 2">
    <name type="scientific">Vibrio sagamiensis NBRC 104589</name>
    <dbReference type="NCBI Taxonomy" id="1219064"/>
    <lineage>
        <taxon>Bacteria</taxon>
        <taxon>Pseudomonadati</taxon>
        <taxon>Pseudomonadota</taxon>
        <taxon>Gammaproteobacteria</taxon>
        <taxon>Vibrionales</taxon>
        <taxon>Vibrionaceae</taxon>
        <taxon>Vibrio</taxon>
    </lineage>
</organism>
<evidence type="ECO:0000313" key="1">
    <source>
        <dbReference type="EMBL" id="GEM75213.1"/>
    </source>
</evidence>
<dbReference type="Gene3D" id="3.40.50.1820">
    <property type="entry name" value="alpha/beta hydrolase"/>
    <property type="match status" value="1"/>
</dbReference>
<sequence>MTFSALSNAALGNYKIILIHGFQASQLQTKPTKLEVEADGDLYWQEFWSQYADARIDWPSHERIEGKISSDYVWPKLKELSQNSTCQTGCILVTHSTGDLVARYLLENQENWLANAGLNPLNIVASFDFAGAGGGTELADIVINITEGSNWYDSAMNYAISLWLGEKPSKETTGVLNDLKVSNARQIAMLPDNRVPRIRFVGNGTDFLQATSGFLPGKDDGVVAIHSSCGSASSGEFESCFYNLSMNGEVREQSKAVTNLLPNHYPLIMGDGYSHGGTVGAKHQGPVTSGTTSAPLLDGKTLKVDTYQESGWFGSKYLYVQNSEQKTMSEIASQL</sequence>
<dbReference type="EMBL" id="BJXJ01000010">
    <property type="protein sequence ID" value="GEM75213.1"/>
    <property type="molecule type" value="Genomic_DNA"/>
</dbReference>